<dbReference type="InterPro" id="IPR009755">
    <property type="entry name" value="RMC1_C"/>
</dbReference>
<dbReference type="InterPro" id="IPR018783">
    <property type="entry name" value="TF_ENY2"/>
</dbReference>
<dbReference type="GO" id="GO:0031902">
    <property type="term" value="C:late endosome membrane"/>
    <property type="evidence" value="ECO:0007669"/>
    <property type="project" value="TreeGrafter"/>
</dbReference>
<dbReference type="GO" id="GO:0005765">
    <property type="term" value="C:lysosomal membrane"/>
    <property type="evidence" value="ECO:0007669"/>
    <property type="project" value="TreeGrafter"/>
</dbReference>
<reference evidence="4 5" key="1">
    <citation type="submission" date="2017-08" db="EMBL/GenBank/DDBJ databases">
        <title>Acidophilic green algal genome provides insights into adaptation to an acidic environment.</title>
        <authorList>
            <person name="Hirooka S."/>
            <person name="Hirose Y."/>
            <person name="Kanesaki Y."/>
            <person name="Higuchi S."/>
            <person name="Fujiwara T."/>
            <person name="Onuma R."/>
            <person name="Era A."/>
            <person name="Ohbayashi R."/>
            <person name="Uzuka A."/>
            <person name="Nozaki H."/>
            <person name="Yoshikawa H."/>
            <person name="Miyagishima S.Y."/>
        </authorList>
    </citation>
    <scope>NUCLEOTIDE SEQUENCE [LARGE SCALE GENOMIC DNA]</scope>
    <source>
        <strain evidence="4 5">NIES-2499</strain>
    </source>
</reference>
<dbReference type="GO" id="GO:0000124">
    <property type="term" value="C:SAGA complex"/>
    <property type="evidence" value="ECO:0007669"/>
    <property type="project" value="InterPro"/>
</dbReference>
<dbReference type="Proteomes" id="UP000232323">
    <property type="component" value="Unassembled WGS sequence"/>
</dbReference>
<accession>A0A250XKI8</accession>
<dbReference type="Gene3D" id="1.10.246.140">
    <property type="match status" value="1"/>
</dbReference>
<dbReference type="InterPro" id="IPR038212">
    <property type="entry name" value="TF_EnY2_sf"/>
</dbReference>
<dbReference type="Pfam" id="PF21029">
    <property type="entry name" value="RMC1_N"/>
    <property type="match status" value="1"/>
</dbReference>
<dbReference type="AlphaFoldDB" id="A0A250XKI8"/>
<sequence length="917" mass="98694">MSRSFVNRPPTPEAEDRELTLEEKIRYQLYATGERDRLKQLLVSKLEASGWKEEIKEKCRDFATKQGRDKVTVEDISLLSEAKMSEKVDDSELNEAESSIVTQPLQIPQSESRQHATPPSNDEFARMSSEMHASSSLNSLSGVIEAVAHVYAADVGVSLYNETVDSIQYDDANQLLLVTKGGVVFAYDLAMDAPGHHEQLVWTYPILEGPRVTTMRCSLDRMQLGCLRGGTLLELIDLATGNTSVYKSSEPLLGFFFTESPGADVVLVSKSGLELCEYVAKRRGLRGREKLKPTASLGSGTATGVTWYTWTHETRCCLVAMGAPPPPSSFSSFTSAGPPPVPPQMVAAWQFVTAGTITMPPFALGGSSKAIVATATLMNSGPAVLPMGLQSVMGSWGSSLSAASTSSTSAAAAAAASASQNSISQKHVRLLKTYGRVYCAHINVATSKLELYRFYTDAITLLHSMELFTTNLDLSVIDNVIVLHHLDTAMTVLVDVAVADEAVLKPIANPLPLALLSPPPAPPRQPLPASAPLSPPGRQQLQPQRPPSTGAQGARGLRSSGPTELIDWELIAPSTVIDRSAHQAVYRLYLDLRAVADSCGDPVLLASFLQRRRSPPLAELSVLPKFLLQSMLRNSMQEQLPVTVLRKTFQQVCRGWREVKSAAKSSRGLVTPSASAAVLSPEEVTATVLGWYLEQQQQQQHPDLVYLQAAVTEFMAALTSEGLPLPDALLSLSSQVQVIRNSADTAALSVYCSLPVLTNYTNPQTTASAAMIRMLDEVASSCLESAPVSISQLAAVTSAAHVLVMQSSLAAEVSAARHATSALPTSSASAVVEGLSRTPSISAEHAVKRLLASGQVLQAARVARRFHVDSIHLKDILEAAAASRDRAAFATVYRCFRDALRPHYPDLEVAYTKLMLV</sequence>
<organism evidence="4 5">
    <name type="scientific">Chlamydomonas eustigma</name>
    <dbReference type="NCBI Taxonomy" id="1157962"/>
    <lineage>
        <taxon>Eukaryota</taxon>
        <taxon>Viridiplantae</taxon>
        <taxon>Chlorophyta</taxon>
        <taxon>core chlorophytes</taxon>
        <taxon>Chlorophyceae</taxon>
        <taxon>CS clade</taxon>
        <taxon>Chlamydomonadales</taxon>
        <taxon>Chlamydomonadaceae</taxon>
        <taxon>Chlamydomonas</taxon>
    </lineage>
</organism>
<gene>
    <name evidence="4" type="ORF">CEUSTIGMA_g10958.t1</name>
</gene>
<dbReference type="GO" id="GO:0006406">
    <property type="term" value="P:mRNA export from nucleus"/>
    <property type="evidence" value="ECO:0007669"/>
    <property type="project" value="InterPro"/>
</dbReference>
<evidence type="ECO:0000259" key="2">
    <source>
        <dbReference type="Pfam" id="PF07035"/>
    </source>
</evidence>
<proteinExistence type="predicted"/>
<evidence type="ECO:0000259" key="3">
    <source>
        <dbReference type="Pfam" id="PF21029"/>
    </source>
</evidence>
<dbReference type="InterPro" id="IPR049040">
    <property type="entry name" value="RMC1_N"/>
</dbReference>
<evidence type="ECO:0000256" key="1">
    <source>
        <dbReference type="SAM" id="MobiDB-lite"/>
    </source>
</evidence>
<dbReference type="PANTHER" id="PTHR12897">
    <property type="entry name" value="COLON CANCER-ASSOCIATED PROTEIN MIC1"/>
    <property type="match status" value="1"/>
</dbReference>
<feature type="region of interest" description="Disordered" evidence="1">
    <location>
        <begin position="518"/>
        <end position="560"/>
    </location>
</feature>
<dbReference type="Pfam" id="PF07035">
    <property type="entry name" value="RMC1_C"/>
    <property type="match status" value="1"/>
</dbReference>
<dbReference type="InterPro" id="IPR040371">
    <property type="entry name" value="RMC1"/>
</dbReference>
<evidence type="ECO:0000313" key="4">
    <source>
        <dbReference type="EMBL" id="GAX83533.1"/>
    </source>
</evidence>
<dbReference type="GO" id="GO:0035658">
    <property type="term" value="C:Mon1-Ccz1 complex"/>
    <property type="evidence" value="ECO:0007669"/>
    <property type="project" value="InterPro"/>
</dbReference>
<feature type="domain" description="Regulator of MON1-CCZ1 complex N-terminal" evidence="3">
    <location>
        <begin position="168"/>
        <end position="284"/>
    </location>
</feature>
<evidence type="ECO:0000313" key="5">
    <source>
        <dbReference type="Proteomes" id="UP000232323"/>
    </source>
</evidence>
<protein>
    <submittedName>
        <fullName evidence="4">Uncharacterized protein</fullName>
    </submittedName>
</protein>
<dbReference type="GO" id="GO:0003713">
    <property type="term" value="F:transcription coactivator activity"/>
    <property type="evidence" value="ECO:0007669"/>
    <property type="project" value="InterPro"/>
</dbReference>
<feature type="compositionally biased region" description="Low complexity" evidence="1">
    <location>
        <begin position="527"/>
        <end position="543"/>
    </location>
</feature>
<feature type="domain" description="Mic1" evidence="2">
    <location>
        <begin position="844"/>
        <end position="898"/>
    </location>
</feature>
<feature type="compositionally biased region" description="Polar residues" evidence="1">
    <location>
        <begin position="96"/>
        <end position="120"/>
    </location>
</feature>
<dbReference type="Pfam" id="PF10163">
    <property type="entry name" value="EnY2"/>
    <property type="match status" value="1"/>
</dbReference>
<name>A0A250XKI8_9CHLO</name>
<dbReference type="GO" id="GO:0010506">
    <property type="term" value="P:regulation of autophagy"/>
    <property type="evidence" value="ECO:0007669"/>
    <property type="project" value="InterPro"/>
</dbReference>
<dbReference type="OrthoDB" id="26384at2759"/>
<feature type="region of interest" description="Disordered" evidence="1">
    <location>
        <begin position="85"/>
        <end position="129"/>
    </location>
</feature>
<dbReference type="GO" id="GO:0005643">
    <property type="term" value="C:nuclear pore"/>
    <property type="evidence" value="ECO:0007669"/>
    <property type="project" value="InterPro"/>
</dbReference>
<dbReference type="PANTHER" id="PTHR12897:SF4">
    <property type="entry name" value="REGULATOR OF MON1-CCZ1 COMPLEX"/>
    <property type="match status" value="1"/>
</dbReference>
<keyword evidence="5" id="KW-1185">Reference proteome</keyword>
<comment type="caution">
    <text evidence="4">The sequence shown here is derived from an EMBL/GenBank/DDBJ whole genome shotgun (WGS) entry which is preliminary data.</text>
</comment>
<dbReference type="EMBL" id="BEGY01000101">
    <property type="protein sequence ID" value="GAX83533.1"/>
    <property type="molecule type" value="Genomic_DNA"/>
</dbReference>